<comment type="subcellular location">
    <subcellularLocation>
        <location evidence="2">Membrane</location>
        <topology evidence="2">Multi-pass membrane protein</topology>
    </subcellularLocation>
</comment>
<dbReference type="AlphaFoldDB" id="A0A370STU5"/>
<evidence type="ECO:0000259" key="12">
    <source>
        <dbReference type="SMART" id="SM00228"/>
    </source>
</evidence>
<evidence type="ECO:0000256" key="1">
    <source>
        <dbReference type="ARBA" id="ARBA00001947"/>
    </source>
</evidence>
<sequence length="450" mass="48381">MSALYMIAGTLIALGVLVTFHEFGHFWVARRCGVKVLRFSVGFGMPLLRWHDKQGTEFVIAAIPLGGYVKMLDEREGDVPVDQLDQSFNRKSVRQRIAIVAAGPIANFLLALVFFWVLAMLGSEQVRPVIGAVESGSIAAKAGLGAGQEIVAIDGEPTSGWAAVNLQLVRRLGESGSLQVLVREQGSTADSPRELTLDKWLKGADEPDPIRSLGIRPWRPSLPPVLAELDPKGPAQAAGLKTGDRLVSLDGQALNDWQQVVDTVRTRPDTKILLRVERDGAQIDVPVTLAARGESKAPSGYLGAGVKAIDWPPEMIREVSYGPLAAIGEGARRTWTMSILTLDSLKKMLFGELSVKNLSGPITIAKVAGASAQSGVADFLNFLAYLSISLGVLNLLPIPVLDGGHLLFYLIEWARGRPLSDRVQGWGIQIGISLVVGVMLLALVNDLGRL</sequence>
<keyword evidence="4 13" id="KW-0645">Protease</keyword>
<reference evidence="13 14" key="1">
    <citation type="submission" date="2018-07" db="EMBL/GenBank/DDBJ databases">
        <title>Genome sequencing of rice bacterial endophytes.</title>
        <authorList>
            <person name="Venturi V."/>
        </authorList>
    </citation>
    <scope>NUCLEOTIDE SEQUENCE [LARGE SCALE GENOMIC DNA]</scope>
    <source>
        <strain evidence="13 14">E2333</strain>
    </source>
</reference>
<comment type="similarity">
    <text evidence="3 11">Belongs to the peptidase M50B family.</text>
</comment>
<evidence type="ECO:0000256" key="10">
    <source>
        <dbReference type="ARBA" id="ARBA00023136"/>
    </source>
</evidence>
<evidence type="ECO:0000256" key="11">
    <source>
        <dbReference type="RuleBase" id="RU362031"/>
    </source>
</evidence>
<feature type="domain" description="PDZ" evidence="12">
    <location>
        <begin position="211"/>
        <end position="280"/>
    </location>
</feature>
<dbReference type="Gene3D" id="2.30.42.10">
    <property type="match status" value="2"/>
</dbReference>
<dbReference type="GO" id="GO:0046872">
    <property type="term" value="F:metal ion binding"/>
    <property type="evidence" value="ECO:0007669"/>
    <property type="project" value="UniProtKB-KW"/>
</dbReference>
<evidence type="ECO:0000256" key="3">
    <source>
        <dbReference type="ARBA" id="ARBA00007931"/>
    </source>
</evidence>
<dbReference type="PANTHER" id="PTHR42837:SF2">
    <property type="entry name" value="MEMBRANE METALLOPROTEASE ARASP2, CHLOROPLASTIC-RELATED"/>
    <property type="match status" value="1"/>
</dbReference>
<dbReference type="GO" id="GO:0016020">
    <property type="term" value="C:membrane"/>
    <property type="evidence" value="ECO:0007669"/>
    <property type="project" value="UniProtKB-SubCell"/>
</dbReference>
<dbReference type="InterPro" id="IPR001478">
    <property type="entry name" value="PDZ"/>
</dbReference>
<protein>
    <recommendedName>
        <fullName evidence="11">Zinc metalloprotease</fullName>
        <ecNumber evidence="11">3.4.24.-</ecNumber>
    </recommendedName>
</protein>
<organism evidence="13 14">
    <name type="scientific">Pseudomonas jessenii</name>
    <dbReference type="NCBI Taxonomy" id="77298"/>
    <lineage>
        <taxon>Bacteria</taxon>
        <taxon>Pseudomonadati</taxon>
        <taxon>Pseudomonadota</taxon>
        <taxon>Gammaproteobacteria</taxon>
        <taxon>Pseudomonadales</taxon>
        <taxon>Pseudomonadaceae</taxon>
        <taxon>Pseudomonas</taxon>
    </lineage>
</organism>
<feature type="transmembrane region" description="Helical" evidence="11">
    <location>
        <begin position="6"/>
        <end position="28"/>
    </location>
</feature>
<keyword evidence="8 11" id="KW-1133">Transmembrane helix</keyword>
<keyword evidence="6 11" id="KW-0378">Hydrolase</keyword>
<name>A0A370STU5_PSEJE</name>
<evidence type="ECO:0000256" key="2">
    <source>
        <dbReference type="ARBA" id="ARBA00004141"/>
    </source>
</evidence>
<dbReference type="GO" id="GO:0004222">
    <property type="term" value="F:metalloendopeptidase activity"/>
    <property type="evidence" value="ECO:0007669"/>
    <property type="project" value="InterPro"/>
</dbReference>
<dbReference type="InterPro" id="IPR004387">
    <property type="entry name" value="Pept_M50_Zn"/>
</dbReference>
<proteinExistence type="inferred from homology"/>
<dbReference type="GO" id="GO:0006508">
    <property type="term" value="P:proteolysis"/>
    <property type="evidence" value="ECO:0007669"/>
    <property type="project" value="UniProtKB-KW"/>
</dbReference>
<dbReference type="InterPro" id="IPR041489">
    <property type="entry name" value="PDZ_6"/>
</dbReference>
<dbReference type="SUPFAM" id="SSF50156">
    <property type="entry name" value="PDZ domain-like"/>
    <property type="match status" value="2"/>
</dbReference>
<evidence type="ECO:0000313" key="14">
    <source>
        <dbReference type="Proteomes" id="UP000255365"/>
    </source>
</evidence>
<comment type="caution">
    <text evidence="13">The sequence shown here is derived from an EMBL/GenBank/DDBJ whole genome shotgun (WGS) entry which is preliminary data.</text>
</comment>
<dbReference type="Pfam" id="PF02163">
    <property type="entry name" value="Peptidase_M50"/>
    <property type="match status" value="1"/>
</dbReference>
<feature type="transmembrane region" description="Helical" evidence="11">
    <location>
        <begin position="382"/>
        <end position="411"/>
    </location>
</feature>
<dbReference type="NCBIfam" id="TIGR00054">
    <property type="entry name" value="RIP metalloprotease RseP"/>
    <property type="match status" value="1"/>
</dbReference>
<comment type="cofactor">
    <cofactor evidence="1 11">
        <name>Zn(2+)</name>
        <dbReference type="ChEBI" id="CHEBI:29105"/>
    </cofactor>
</comment>
<dbReference type="NCBIfam" id="NF008046">
    <property type="entry name" value="PRK10779.1"/>
    <property type="match status" value="1"/>
</dbReference>
<evidence type="ECO:0000256" key="4">
    <source>
        <dbReference type="ARBA" id="ARBA00022670"/>
    </source>
</evidence>
<feature type="transmembrane region" description="Helical" evidence="11">
    <location>
        <begin position="97"/>
        <end position="119"/>
    </location>
</feature>
<evidence type="ECO:0000256" key="7">
    <source>
        <dbReference type="ARBA" id="ARBA00022833"/>
    </source>
</evidence>
<dbReference type="EMBL" id="QRAV01000003">
    <property type="protein sequence ID" value="RDL23092.1"/>
    <property type="molecule type" value="Genomic_DNA"/>
</dbReference>
<evidence type="ECO:0000256" key="8">
    <source>
        <dbReference type="ARBA" id="ARBA00022989"/>
    </source>
</evidence>
<dbReference type="CDD" id="cd06163">
    <property type="entry name" value="S2P-M50_PDZ_RseP-like"/>
    <property type="match status" value="2"/>
</dbReference>
<keyword evidence="7 11" id="KW-0862">Zinc</keyword>
<keyword evidence="5 11" id="KW-0812">Transmembrane</keyword>
<dbReference type="PANTHER" id="PTHR42837">
    <property type="entry name" value="REGULATOR OF SIGMA-E PROTEASE RSEP"/>
    <property type="match status" value="1"/>
</dbReference>
<dbReference type="InterPro" id="IPR008915">
    <property type="entry name" value="Peptidase_M50"/>
</dbReference>
<gene>
    <name evidence="13" type="ORF">DEU51_103221</name>
</gene>
<evidence type="ECO:0000256" key="6">
    <source>
        <dbReference type="ARBA" id="ARBA00022801"/>
    </source>
</evidence>
<evidence type="ECO:0000313" key="13">
    <source>
        <dbReference type="EMBL" id="RDL23092.1"/>
    </source>
</evidence>
<dbReference type="EC" id="3.4.24.-" evidence="11"/>
<dbReference type="SMART" id="SM00228">
    <property type="entry name" value="PDZ"/>
    <property type="match status" value="2"/>
</dbReference>
<evidence type="ECO:0000256" key="5">
    <source>
        <dbReference type="ARBA" id="ARBA00022692"/>
    </source>
</evidence>
<keyword evidence="10 11" id="KW-0472">Membrane</keyword>
<evidence type="ECO:0000256" key="9">
    <source>
        <dbReference type="ARBA" id="ARBA00023049"/>
    </source>
</evidence>
<dbReference type="Proteomes" id="UP000255365">
    <property type="component" value="Unassembled WGS sequence"/>
</dbReference>
<keyword evidence="11" id="KW-0479">Metal-binding</keyword>
<dbReference type="CDD" id="cd23081">
    <property type="entry name" value="cpPDZ_EcRseP-like"/>
    <property type="match status" value="1"/>
</dbReference>
<feature type="transmembrane region" description="Helical" evidence="11">
    <location>
        <begin position="423"/>
        <end position="444"/>
    </location>
</feature>
<dbReference type="RefSeq" id="WP_115146388.1">
    <property type="nucleotide sequence ID" value="NZ_QRAV01000003.1"/>
</dbReference>
<dbReference type="CDD" id="cd23082">
    <property type="entry name" value="cpPDZ1_EcRseP-like"/>
    <property type="match status" value="1"/>
</dbReference>
<feature type="domain" description="PDZ" evidence="12">
    <location>
        <begin position="114"/>
        <end position="186"/>
    </location>
</feature>
<dbReference type="InterPro" id="IPR036034">
    <property type="entry name" value="PDZ_sf"/>
</dbReference>
<dbReference type="Pfam" id="PF17820">
    <property type="entry name" value="PDZ_6"/>
    <property type="match status" value="2"/>
</dbReference>
<accession>A0A370STU5</accession>
<keyword evidence="9 11" id="KW-0482">Metalloprotease</keyword>